<evidence type="ECO:0000313" key="1">
    <source>
        <dbReference type="EMBL" id="EQD49165.1"/>
    </source>
</evidence>
<dbReference type="InterPro" id="IPR036105">
    <property type="entry name" value="DiNase_FeMo-co_biosyn_sf"/>
</dbReference>
<dbReference type="EMBL" id="AUZY01007677">
    <property type="protein sequence ID" value="EQD49165.1"/>
    <property type="molecule type" value="Genomic_DNA"/>
</dbReference>
<reference evidence="1" key="2">
    <citation type="journal article" date="2014" name="ISME J.">
        <title>Microbial stratification in low pH oxic and suboxic macroscopic growths along an acid mine drainage.</title>
        <authorList>
            <person name="Mendez-Garcia C."/>
            <person name="Mesa V."/>
            <person name="Sprenger R.R."/>
            <person name="Richter M."/>
            <person name="Diez M.S."/>
            <person name="Solano J."/>
            <person name="Bargiela R."/>
            <person name="Golyshina O.V."/>
            <person name="Manteca A."/>
            <person name="Ramos J.L."/>
            <person name="Gallego J.R."/>
            <person name="Llorente I."/>
            <person name="Martins Dos Santos V.A."/>
            <person name="Jensen O.N."/>
            <person name="Pelaez A.I."/>
            <person name="Sanchez J."/>
            <person name="Ferrer M."/>
        </authorList>
    </citation>
    <scope>NUCLEOTIDE SEQUENCE</scope>
</reference>
<dbReference type="AlphaFoldDB" id="T1B4Q0"/>
<protein>
    <submittedName>
        <fullName evidence="1">Dinitrogenase iron-molybdenum cofactor biosynthesis protein</fullName>
    </submittedName>
</protein>
<dbReference type="Gene3D" id="3.30.420.130">
    <property type="entry name" value="Dinitrogenase iron-molybdenum cofactor biosynthesis domain"/>
    <property type="match status" value="1"/>
</dbReference>
<sequence length="79" mass="8253">MRIAVAATSDFVDGPGEGSSVIIFETEPSPNIIEQYENPALKASAAGGIWMIRSAMDRGVKALIVSEAGPPAFTFLEGV</sequence>
<accession>T1B4Q0</accession>
<organism evidence="1">
    <name type="scientific">mine drainage metagenome</name>
    <dbReference type="NCBI Taxonomy" id="410659"/>
    <lineage>
        <taxon>unclassified sequences</taxon>
        <taxon>metagenomes</taxon>
        <taxon>ecological metagenomes</taxon>
    </lineage>
</organism>
<name>T1B4Q0_9ZZZZ</name>
<gene>
    <name evidence="1" type="ORF">B1B_11770</name>
</gene>
<comment type="caution">
    <text evidence="1">The sequence shown here is derived from an EMBL/GenBank/DDBJ whole genome shotgun (WGS) entry which is preliminary data.</text>
</comment>
<reference evidence="1" key="1">
    <citation type="submission" date="2013-08" db="EMBL/GenBank/DDBJ databases">
        <authorList>
            <person name="Mendez C."/>
            <person name="Richter M."/>
            <person name="Ferrer M."/>
            <person name="Sanchez J."/>
        </authorList>
    </citation>
    <scope>NUCLEOTIDE SEQUENCE</scope>
</reference>
<dbReference type="SUPFAM" id="SSF53146">
    <property type="entry name" value="Nitrogenase accessory factor-like"/>
    <property type="match status" value="1"/>
</dbReference>
<proteinExistence type="predicted"/>